<dbReference type="KEGG" id="mmed:Mame_00897"/>
<keyword evidence="3 6" id="KW-0731">Sigma factor</keyword>
<dbReference type="PROSITE" id="PS00715">
    <property type="entry name" value="SIGMA70_1"/>
    <property type="match status" value="1"/>
</dbReference>
<keyword evidence="4 6" id="KW-0238">DNA-binding</keyword>
<gene>
    <name evidence="9" type="primary">rpoH_1</name>
    <name evidence="9" type="ORF">Mame_00897</name>
</gene>
<dbReference type="OrthoDB" id="9809557at2"/>
<evidence type="ECO:0000256" key="4">
    <source>
        <dbReference type="ARBA" id="ARBA00023125"/>
    </source>
</evidence>
<evidence type="ECO:0000256" key="6">
    <source>
        <dbReference type="RuleBase" id="RU362124"/>
    </source>
</evidence>
<dbReference type="NCBIfam" id="NF005693">
    <property type="entry name" value="PRK07500.1"/>
    <property type="match status" value="1"/>
</dbReference>
<dbReference type="PRINTS" id="PR00046">
    <property type="entry name" value="SIGMA70FCT"/>
</dbReference>
<dbReference type="EMBL" id="CP020330">
    <property type="protein sequence ID" value="AQZ50272.1"/>
    <property type="molecule type" value="Genomic_DNA"/>
</dbReference>
<dbReference type="NCBIfam" id="TIGR02937">
    <property type="entry name" value="sigma70-ECF"/>
    <property type="match status" value="1"/>
</dbReference>
<dbReference type="InterPro" id="IPR050813">
    <property type="entry name" value="Sigma-70_Factor"/>
</dbReference>
<keyword evidence="2 6" id="KW-0805">Transcription regulation</keyword>
<evidence type="ECO:0000259" key="7">
    <source>
        <dbReference type="PROSITE" id="PS00715"/>
    </source>
</evidence>
<dbReference type="PANTHER" id="PTHR30376:SF3">
    <property type="entry name" value="RNA POLYMERASE SIGMA FACTOR RPOH"/>
    <property type="match status" value="1"/>
</dbReference>
<evidence type="ECO:0000256" key="5">
    <source>
        <dbReference type="ARBA" id="ARBA00023163"/>
    </source>
</evidence>
<dbReference type="InterPro" id="IPR007630">
    <property type="entry name" value="RNA_pol_sigma70_r4"/>
</dbReference>
<evidence type="ECO:0000256" key="1">
    <source>
        <dbReference type="ARBA" id="ARBA00007788"/>
    </source>
</evidence>
<evidence type="ECO:0000256" key="3">
    <source>
        <dbReference type="ARBA" id="ARBA00023082"/>
    </source>
</evidence>
<evidence type="ECO:0000256" key="2">
    <source>
        <dbReference type="ARBA" id="ARBA00023015"/>
    </source>
</evidence>
<sequence length="287" mass="31827">MDIDVQDHRIASAAMAAPYLSREQETELATRWRVQDDSDARDDIAMAHLRLVLSMAGKFRGFGLPKADLVQEGYVGLLEAAARFDHQRGVRFSTYASWWVRASMQDYVLRNWSIVRGGTSSTQKALFFKLRRLRAKIAARDRSMSSQAIYEEIAASLGVSVSDVQVMDARLSGNDASLQAPVGNDGEEGAERIDLLVCDAPLPEEQVSGIIDGERLHLRLKRALTKLTARENRVIRARKLADDSATLAELGAELGISKERVRQIETRALEKLKMAMTSDGIQELALA</sequence>
<dbReference type="GO" id="GO:0016987">
    <property type="term" value="F:sigma factor activity"/>
    <property type="evidence" value="ECO:0007669"/>
    <property type="project" value="UniProtKB-KW"/>
</dbReference>
<dbReference type="RefSeq" id="WP_018067480.1">
    <property type="nucleotide sequence ID" value="NZ_AQWH01000042.1"/>
</dbReference>
<organism evidence="9 10">
    <name type="scientific">Martelella mediterranea DSM 17316</name>
    <dbReference type="NCBI Taxonomy" id="1122214"/>
    <lineage>
        <taxon>Bacteria</taxon>
        <taxon>Pseudomonadati</taxon>
        <taxon>Pseudomonadota</taxon>
        <taxon>Alphaproteobacteria</taxon>
        <taxon>Hyphomicrobiales</taxon>
        <taxon>Aurantimonadaceae</taxon>
        <taxon>Martelella</taxon>
    </lineage>
</organism>
<dbReference type="NCBIfam" id="NF005143">
    <property type="entry name" value="PRK06596.1"/>
    <property type="match status" value="1"/>
</dbReference>
<dbReference type="Gene3D" id="1.20.120.1810">
    <property type="match status" value="1"/>
</dbReference>
<comment type="function">
    <text evidence="6">Sigma factors are initiation factors that promote the attachment of RNA polymerase to specific initiation sites and are then released.</text>
</comment>
<dbReference type="CDD" id="cd06171">
    <property type="entry name" value="Sigma70_r4"/>
    <property type="match status" value="1"/>
</dbReference>
<dbReference type="GO" id="GO:0006352">
    <property type="term" value="P:DNA-templated transcription initiation"/>
    <property type="evidence" value="ECO:0007669"/>
    <property type="project" value="InterPro"/>
</dbReference>
<protein>
    <recommendedName>
        <fullName evidence="6">RNA polymerase sigma factor</fullName>
    </recommendedName>
</protein>
<dbReference type="InterPro" id="IPR000943">
    <property type="entry name" value="RNA_pol_sigma70"/>
</dbReference>
<dbReference type="Proteomes" id="UP000191135">
    <property type="component" value="Chromosome"/>
</dbReference>
<accession>A0A1U9YY29</accession>
<evidence type="ECO:0000313" key="9">
    <source>
        <dbReference type="EMBL" id="AQZ50272.1"/>
    </source>
</evidence>
<keyword evidence="5 6" id="KW-0804">Transcription</keyword>
<dbReference type="STRING" id="1122214.Mame_00897"/>
<dbReference type="Pfam" id="PF04542">
    <property type="entry name" value="Sigma70_r2"/>
    <property type="match status" value="1"/>
</dbReference>
<dbReference type="SUPFAM" id="SSF88946">
    <property type="entry name" value="Sigma2 domain of RNA polymerase sigma factors"/>
    <property type="match status" value="1"/>
</dbReference>
<dbReference type="InterPro" id="IPR007627">
    <property type="entry name" value="RNA_pol_sigma70_r2"/>
</dbReference>
<keyword evidence="10" id="KW-1185">Reference proteome</keyword>
<dbReference type="InterPro" id="IPR014284">
    <property type="entry name" value="RNA_pol_sigma-70_dom"/>
</dbReference>
<name>A0A1U9YY29_9HYPH</name>
<dbReference type="InterPro" id="IPR013325">
    <property type="entry name" value="RNA_pol_sigma_r2"/>
</dbReference>
<dbReference type="AlphaFoldDB" id="A0A1U9YY29"/>
<dbReference type="eggNOG" id="COG0568">
    <property type="taxonomic scope" value="Bacteria"/>
</dbReference>
<evidence type="ECO:0000259" key="8">
    <source>
        <dbReference type="PROSITE" id="PS00716"/>
    </source>
</evidence>
<comment type="similarity">
    <text evidence="1 6">Belongs to the sigma-70 factor family.</text>
</comment>
<dbReference type="PROSITE" id="PS00716">
    <property type="entry name" value="SIGMA70_2"/>
    <property type="match status" value="1"/>
</dbReference>
<feature type="domain" description="RNA polymerase sigma-70" evidence="7">
    <location>
        <begin position="68"/>
        <end position="81"/>
    </location>
</feature>
<dbReference type="Pfam" id="PF04545">
    <property type="entry name" value="Sigma70_r4"/>
    <property type="match status" value="1"/>
</dbReference>
<feature type="domain" description="RNA polymerase sigma-70" evidence="8">
    <location>
        <begin position="246"/>
        <end position="272"/>
    </location>
</feature>
<dbReference type="Gene3D" id="1.20.140.160">
    <property type="match status" value="1"/>
</dbReference>
<dbReference type="SUPFAM" id="SSF88659">
    <property type="entry name" value="Sigma3 and sigma4 domains of RNA polymerase sigma factors"/>
    <property type="match status" value="1"/>
</dbReference>
<dbReference type="GO" id="GO:0003677">
    <property type="term" value="F:DNA binding"/>
    <property type="evidence" value="ECO:0007669"/>
    <property type="project" value="UniProtKB-KW"/>
</dbReference>
<reference evidence="9 10" key="1">
    <citation type="submission" date="2017-03" db="EMBL/GenBank/DDBJ databases">
        <title>Foreign affairs: Plasmid Transfer between Roseobacters and Rhizobia.</title>
        <authorList>
            <person name="Bartling P."/>
            <person name="Bunk B."/>
            <person name="Overmann J."/>
            <person name="Brinkmann H."/>
            <person name="Petersen J."/>
        </authorList>
    </citation>
    <scope>NUCLEOTIDE SEQUENCE [LARGE SCALE GENOMIC DNA]</scope>
    <source>
        <strain evidence="9 10">MACL11</strain>
    </source>
</reference>
<dbReference type="InterPro" id="IPR013324">
    <property type="entry name" value="RNA_pol_sigma_r3/r4-like"/>
</dbReference>
<dbReference type="PIRSF" id="PIRSF000770">
    <property type="entry name" value="RNA_pol_sigma-SigE/K"/>
    <property type="match status" value="1"/>
</dbReference>
<proteinExistence type="inferred from homology"/>
<evidence type="ECO:0000313" key="10">
    <source>
        <dbReference type="Proteomes" id="UP000191135"/>
    </source>
</evidence>
<dbReference type="PANTHER" id="PTHR30376">
    <property type="entry name" value="SIGMA FACTOR RPOH HEAT SHOCK RELATED"/>
    <property type="match status" value="1"/>
</dbReference>